<sequence>MECLSEDYRKVLESKGAGAVVGGNISARKVDGNIPTDPLDDFWKEGSFVAFEMDPQMITNPMWPNPSTRWIHVKAARNDKDIAVMVSWIDSTRNDEMIRSEQYKDQAAIMFPVNQRGEEPSFTMGGDGEEVNIWQWKATWETSAGNEGENYYPVPDMDMEKGFAKDVEPYNPGKVSGNIFADSSMRRSPIEDLNAEGFSTLTTQEQQDIDGQGKWLNNRWSVVFKRSLKNNDDGDTQFNTTRTPIAFAIWNGGNKERNGQKAVTQFYILEY</sequence>
<evidence type="ECO:0000256" key="3">
    <source>
        <dbReference type="ARBA" id="ARBA00022723"/>
    </source>
</evidence>
<proteinExistence type="predicted"/>
<dbReference type="InterPro" id="IPR019020">
    <property type="entry name" value="Cyt-c552/DMSO_Rdtase_haem-bd"/>
</dbReference>
<keyword evidence="3" id="KW-0479">Metal-binding</keyword>
<evidence type="ECO:0000256" key="4">
    <source>
        <dbReference type="ARBA" id="ARBA00022982"/>
    </source>
</evidence>
<protein>
    <submittedName>
        <fullName evidence="7">Nitrite oxidoreductase, gamma subunit</fullName>
    </submittedName>
</protein>
<keyword evidence="1" id="KW-0813">Transport</keyword>
<dbReference type="SMART" id="SM00887">
    <property type="entry name" value="EB_dh"/>
    <property type="match status" value="1"/>
</dbReference>
<keyword evidence="2" id="KW-0349">Heme</keyword>
<evidence type="ECO:0000313" key="7">
    <source>
        <dbReference type="EMBL" id="QPJ63680.1"/>
    </source>
</evidence>
<accession>A0A7T0G1K6</accession>
<organism evidence="7 8">
    <name type="scientific">Candidatus Nitronauta litoralis</name>
    <dbReference type="NCBI Taxonomy" id="2705533"/>
    <lineage>
        <taxon>Bacteria</taxon>
        <taxon>Pseudomonadati</taxon>
        <taxon>Nitrospinota/Tectimicrobiota group</taxon>
        <taxon>Nitrospinota</taxon>
        <taxon>Nitrospinia</taxon>
        <taxon>Nitrospinales</taxon>
        <taxon>Nitrospinaceae</taxon>
        <taxon>Candidatus Nitronauta</taxon>
    </lineage>
</organism>
<name>A0A7T0G1K6_9BACT</name>
<dbReference type="Proteomes" id="UP000594688">
    <property type="component" value="Chromosome"/>
</dbReference>
<dbReference type="Pfam" id="PF09459">
    <property type="entry name" value="EB_dh"/>
    <property type="match status" value="1"/>
</dbReference>
<keyword evidence="5" id="KW-0408">Iron</keyword>
<evidence type="ECO:0000256" key="5">
    <source>
        <dbReference type="ARBA" id="ARBA00023004"/>
    </source>
</evidence>
<gene>
    <name evidence="7" type="ORF">G3M70_02280</name>
</gene>
<dbReference type="KEGG" id="nli:G3M70_02280"/>
<keyword evidence="4" id="KW-0249">Electron transport</keyword>
<feature type="domain" description="Cytochrome c-552/DMSO reductase-like haem-binding" evidence="6">
    <location>
        <begin position="40"/>
        <end position="262"/>
    </location>
</feature>
<dbReference type="GO" id="GO:0020037">
    <property type="term" value="F:heme binding"/>
    <property type="evidence" value="ECO:0007669"/>
    <property type="project" value="InterPro"/>
</dbReference>
<evidence type="ECO:0000256" key="2">
    <source>
        <dbReference type="ARBA" id="ARBA00022617"/>
    </source>
</evidence>
<evidence type="ECO:0000259" key="6">
    <source>
        <dbReference type="SMART" id="SM00887"/>
    </source>
</evidence>
<evidence type="ECO:0000256" key="1">
    <source>
        <dbReference type="ARBA" id="ARBA00022448"/>
    </source>
</evidence>
<dbReference type="EMBL" id="CP048685">
    <property type="protein sequence ID" value="QPJ63680.1"/>
    <property type="molecule type" value="Genomic_DNA"/>
</dbReference>
<evidence type="ECO:0000313" key="8">
    <source>
        <dbReference type="Proteomes" id="UP000594688"/>
    </source>
</evidence>
<dbReference type="GO" id="GO:0046872">
    <property type="term" value="F:metal ion binding"/>
    <property type="evidence" value="ECO:0007669"/>
    <property type="project" value="UniProtKB-KW"/>
</dbReference>
<dbReference type="Gene3D" id="2.60.40.1190">
    <property type="match status" value="1"/>
</dbReference>
<dbReference type="AlphaFoldDB" id="A0A7T0G1K6"/>
<reference evidence="7 8" key="1">
    <citation type="submission" date="2020-02" db="EMBL/GenBank/DDBJ databases">
        <title>Genomic and physiological characterization of two novel Nitrospinaceae genera.</title>
        <authorList>
            <person name="Mueller A.J."/>
            <person name="Jung M.-Y."/>
            <person name="Strachan C.R."/>
            <person name="Herbold C.W."/>
            <person name="Kirkegaard R.H."/>
            <person name="Daims H."/>
        </authorList>
    </citation>
    <scope>NUCLEOTIDE SEQUENCE [LARGE SCALE GENOMIC DNA]</scope>
    <source>
        <strain evidence="7">EB</strain>
    </source>
</reference>